<feature type="region of interest" description="Disordered" evidence="1">
    <location>
        <begin position="77"/>
        <end position="98"/>
    </location>
</feature>
<sequence>MIYYGHQQRLLTEEDYIGNYECCKLFDRSVAKLDTAKAHAKTPFFTGRVIAFAITHAVAGIILGNIPEVDDKLLYTPTNDGLDKKDDESDSSANKTTI</sequence>
<gene>
    <name evidence="2" type="ORF">PoB_004664100</name>
</gene>
<evidence type="ECO:0000313" key="2">
    <source>
        <dbReference type="EMBL" id="GFO20136.1"/>
    </source>
</evidence>
<evidence type="ECO:0000313" key="3">
    <source>
        <dbReference type="Proteomes" id="UP000735302"/>
    </source>
</evidence>
<evidence type="ECO:0000256" key="1">
    <source>
        <dbReference type="SAM" id="MobiDB-lite"/>
    </source>
</evidence>
<dbReference type="EMBL" id="BLXT01005153">
    <property type="protein sequence ID" value="GFO20136.1"/>
    <property type="molecule type" value="Genomic_DNA"/>
</dbReference>
<accession>A0AAV4BI71</accession>
<name>A0AAV4BI71_9GAST</name>
<proteinExistence type="predicted"/>
<protein>
    <submittedName>
        <fullName evidence="2">Uncharacterized protein</fullName>
    </submittedName>
</protein>
<dbReference type="AlphaFoldDB" id="A0AAV4BI71"/>
<organism evidence="2 3">
    <name type="scientific">Plakobranchus ocellatus</name>
    <dbReference type="NCBI Taxonomy" id="259542"/>
    <lineage>
        <taxon>Eukaryota</taxon>
        <taxon>Metazoa</taxon>
        <taxon>Spiralia</taxon>
        <taxon>Lophotrochozoa</taxon>
        <taxon>Mollusca</taxon>
        <taxon>Gastropoda</taxon>
        <taxon>Heterobranchia</taxon>
        <taxon>Euthyneura</taxon>
        <taxon>Panpulmonata</taxon>
        <taxon>Sacoglossa</taxon>
        <taxon>Placobranchoidea</taxon>
        <taxon>Plakobranchidae</taxon>
        <taxon>Plakobranchus</taxon>
    </lineage>
</organism>
<keyword evidence="3" id="KW-1185">Reference proteome</keyword>
<dbReference type="Proteomes" id="UP000735302">
    <property type="component" value="Unassembled WGS sequence"/>
</dbReference>
<reference evidence="2 3" key="1">
    <citation type="journal article" date="2021" name="Elife">
        <title>Chloroplast acquisition without the gene transfer in kleptoplastic sea slugs, Plakobranchus ocellatus.</title>
        <authorList>
            <person name="Maeda T."/>
            <person name="Takahashi S."/>
            <person name="Yoshida T."/>
            <person name="Shimamura S."/>
            <person name="Takaki Y."/>
            <person name="Nagai Y."/>
            <person name="Toyoda A."/>
            <person name="Suzuki Y."/>
            <person name="Arimoto A."/>
            <person name="Ishii H."/>
            <person name="Satoh N."/>
            <person name="Nishiyama T."/>
            <person name="Hasebe M."/>
            <person name="Maruyama T."/>
            <person name="Minagawa J."/>
            <person name="Obokata J."/>
            <person name="Shigenobu S."/>
        </authorList>
    </citation>
    <scope>NUCLEOTIDE SEQUENCE [LARGE SCALE GENOMIC DNA]</scope>
</reference>
<comment type="caution">
    <text evidence="2">The sequence shown here is derived from an EMBL/GenBank/DDBJ whole genome shotgun (WGS) entry which is preliminary data.</text>
</comment>